<dbReference type="RefSeq" id="WP_076404380.1">
    <property type="nucleotide sequence ID" value="NZ_FTMI01000002.1"/>
</dbReference>
<reference evidence="3" key="1">
    <citation type="submission" date="2017-01" db="EMBL/GenBank/DDBJ databases">
        <authorList>
            <person name="Varghese N."/>
            <person name="Submissions S."/>
        </authorList>
    </citation>
    <scope>NUCLEOTIDE SEQUENCE [LARGE SCALE GENOMIC DNA]</scope>
    <source>
        <strain evidence="3">3bp</strain>
    </source>
</reference>
<dbReference type="Pfam" id="PF13391">
    <property type="entry name" value="HNH_2"/>
    <property type="match status" value="1"/>
</dbReference>
<dbReference type="EMBL" id="FTMI01000002">
    <property type="protein sequence ID" value="SIQ12269.1"/>
    <property type="molecule type" value="Genomic_DNA"/>
</dbReference>
<proteinExistence type="predicted"/>
<sequence>MRAYVGLTDWTWYETLRATGATEANFWRPRDLRRFGATVPQGAPFLFKAHKDRGDRILGGGFFDGWVTLTIERAWEFFGTGNGALSVTELLAAISAIRGEQVTAQTEIGCILLSQIRFFPSSDLPSAPPSWSGNLVQGRSYELGTPEGSYVEEVFAQLLARDLGDDATTGVVDGPVFGPHRLMAQRLGQAPFKALVQEAYGRRCAITGERIVPVLEAAHIRPVASSGENRVDNWLLLRSDVHTLFDRGYLGVHPERRTLLVSPRLRGDFGNGEEFYTMQSSGHMIAPPRRRADRPNREFLEWHADEVFLSA</sequence>
<dbReference type="AlphaFoldDB" id="A0A1N6Q6W6"/>
<keyword evidence="2" id="KW-0378">Hydrolase</keyword>
<dbReference type="InterPro" id="IPR003615">
    <property type="entry name" value="HNH_nuc"/>
</dbReference>
<keyword evidence="2" id="KW-0255">Endonuclease</keyword>
<dbReference type="Proteomes" id="UP000186235">
    <property type="component" value="Unassembled WGS sequence"/>
</dbReference>
<name>A0A1N6Q6W6_9MICO</name>
<keyword evidence="3" id="KW-1185">Reference proteome</keyword>
<dbReference type="CDD" id="cd00085">
    <property type="entry name" value="HNHc"/>
    <property type="match status" value="1"/>
</dbReference>
<gene>
    <name evidence="2" type="ORF">SAMN05518682_1372</name>
</gene>
<keyword evidence="2" id="KW-0540">Nuclease</keyword>
<evidence type="ECO:0000313" key="2">
    <source>
        <dbReference type="EMBL" id="SIQ12269.1"/>
    </source>
</evidence>
<evidence type="ECO:0000313" key="3">
    <source>
        <dbReference type="Proteomes" id="UP000186235"/>
    </source>
</evidence>
<organism evidence="2 3">
    <name type="scientific">Cellulosimicrobium aquatile</name>
    <dbReference type="NCBI Taxonomy" id="1612203"/>
    <lineage>
        <taxon>Bacteria</taxon>
        <taxon>Bacillati</taxon>
        <taxon>Actinomycetota</taxon>
        <taxon>Actinomycetes</taxon>
        <taxon>Micrococcales</taxon>
        <taxon>Promicromonosporaceae</taxon>
        <taxon>Cellulosimicrobium</taxon>
    </lineage>
</organism>
<accession>A0A1N6Q6W6</accession>
<evidence type="ECO:0000259" key="1">
    <source>
        <dbReference type="Pfam" id="PF13391"/>
    </source>
</evidence>
<protein>
    <submittedName>
        <fullName evidence="2">Putative restriction endonuclease</fullName>
    </submittedName>
</protein>
<feature type="domain" description="HNH nuclease" evidence="1">
    <location>
        <begin position="204"/>
        <end position="252"/>
    </location>
</feature>
<dbReference type="GO" id="GO:0004519">
    <property type="term" value="F:endonuclease activity"/>
    <property type="evidence" value="ECO:0007669"/>
    <property type="project" value="UniProtKB-KW"/>
</dbReference>